<dbReference type="RefSeq" id="WP_310799154.1">
    <property type="nucleotide sequence ID" value="NZ_CP123872.1"/>
</dbReference>
<evidence type="ECO:0000256" key="1">
    <source>
        <dbReference type="ARBA" id="ARBA00022617"/>
    </source>
</evidence>
<dbReference type="SUPFAM" id="SSF46626">
    <property type="entry name" value="Cytochrome c"/>
    <property type="match status" value="2"/>
</dbReference>
<evidence type="ECO:0000259" key="5">
    <source>
        <dbReference type="PROSITE" id="PS50206"/>
    </source>
</evidence>
<dbReference type="PANTHER" id="PTHR33751">
    <property type="entry name" value="CBB3-TYPE CYTOCHROME C OXIDASE SUBUNIT FIXP"/>
    <property type="match status" value="1"/>
</dbReference>
<dbReference type="InterPro" id="IPR036873">
    <property type="entry name" value="Rhodanese-like_dom_sf"/>
</dbReference>
<evidence type="ECO:0000256" key="2">
    <source>
        <dbReference type="ARBA" id="ARBA00022723"/>
    </source>
</evidence>
<dbReference type="AlphaFoldDB" id="A0AA52EEG6"/>
<dbReference type="KEGG" id="tmk:QGN29_02820"/>
<dbReference type="EMBL" id="CP123872">
    <property type="protein sequence ID" value="WND03301.1"/>
    <property type="molecule type" value="Genomic_DNA"/>
</dbReference>
<evidence type="ECO:0000256" key="3">
    <source>
        <dbReference type="ARBA" id="ARBA00023004"/>
    </source>
</evidence>
<dbReference type="SUPFAM" id="SSF52821">
    <property type="entry name" value="Rhodanese/Cell cycle control phosphatase"/>
    <property type="match status" value="1"/>
</dbReference>
<accession>A0AA52EEG6</accession>
<dbReference type="CDD" id="cd00158">
    <property type="entry name" value="RHOD"/>
    <property type="match status" value="1"/>
</dbReference>
<sequence length="381" mass="42614">MPYKRNFQKSGAGVAIVSFLLIVSAGMLKSVSADDRDGYSKQSPPRTLTQAQEKRAAQNYQKYCSLCHGENREGYANDNAPSLTSRSLIESGVPHGILRTLSYGRDGTAMGGYLDEVGGPLSLDETWDLTYWLFWQSGHDRIRLTENPVQGDREKGKGLFQQHCATCHGEDGKGVEQDGHMIAPVLSNPSFLAYNKDEFIRYAIEWGREGTAMQSFRPLVSEEDLDNLTAYVRSFETGVQPLGKPILRAEPEPKDYIINPNQSDPDFELRDGKYISSETLYAALKEGRRMVLLDTRVPSVWQRSHIEGSVPVPYYTDVDKLMEDIPKGVQIVAYCSCPRAAADYLVKQLNDMGYSRTAVLYEGIFGWMQKGLPVMRGAVVR</sequence>
<dbReference type="InterPro" id="IPR036909">
    <property type="entry name" value="Cyt_c-like_dom_sf"/>
</dbReference>
<dbReference type="SMART" id="SM00450">
    <property type="entry name" value="RHOD"/>
    <property type="match status" value="1"/>
</dbReference>
<evidence type="ECO:0000313" key="7">
    <source>
        <dbReference type="EMBL" id="WND03301.1"/>
    </source>
</evidence>
<dbReference type="Gene3D" id="1.10.760.10">
    <property type="entry name" value="Cytochrome c-like domain"/>
    <property type="match status" value="2"/>
</dbReference>
<gene>
    <name evidence="7" type="ORF">QGN29_02820</name>
</gene>
<evidence type="ECO:0000256" key="4">
    <source>
        <dbReference type="PROSITE-ProRule" id="PRU00433"/>
    </source>
</evidence>
<dbReference type="PANTHER" id="PTHR33751:SF1">
    <property type="entry name" value="CBB3-TYPE CYTOCHROME C OXIDASE SUBUNIT FIXP"/>
    <property type="match status" value="1"/>
</dbReference>
<dbReference type="Pfam" id="PF13442">
    <property type="entry name" value="Cytochrome_CBB3"/>
    <property type="match status" value="2"/>
</dbReference>
<feature type="domain" description="Cytochrome c" evidence="6">
    <location>
        <begin position="51"/>
        <end position="137"/>
    </location>
</feature>
<keyword evidence="1 4" id="KW-0349">Heme</keyword>
<evidence type="ECO:0000313" key="8">
    <source>
        <dbReference type="Proteomes" id="UP001268683"/>
    </source>
</evidence>
<keyword evidence="3 4" id="KW-0408">Iron</keyword>
<dbReference type="PROSITE" id="PS51007">
    <property type="entry name" value="CYTC"/>
    <property type="match status" value="2"/>
</dbReference>
<dbReference type="PROSITE" id="PS50206">
    <property type="entry name" value="RHODANESE_3"/>
    <property type="match status" value="1"/>
</dbReference>
<reference evidence="7" key="1">
    <citation type="submission" date="2023-04" db="EMBL/GenBank/DDBJ databases">
        <title>Complete genome sequence of Temperatibacter marinus.</title>
        <authorList>
            <person name="Rong J.-C."/>
            <person name="Yi M.-L."/>
            <person name="Zhao Q."/>
        </authorList>
    </citation>
    <scope>NUCLEOTIDE SEQUENCE</scope>
    <source>
        <strain evidence="7">NBRC 110045</strain>
    </source>
</reference>
<dbReference type="InterPro" id="IPR001763">
    <property type="entry name" value="Rhodanese-like_dom"/>
</dbReference>
<evidence type="ECO:0000259" key="6">
    <source>
        <dbReference type="PROSITE" id="PS51007"/>
    </source>
</evidence>
<dbReference type="Gene3D" id="3.40.250.10">
    <property type="entry name" value="Rhodanese-like domain"/>
    <property type="match status" value="1"/>
</dbReference>
<dbReference type="Pfam" id="PF00581">
    <property type="entry name" value="Rhodanese"/>
    <property type="match status" value="1"/>
</dbReference>
<dbReference type="GO" id="GO:0020037">
    <property type="term" value="F:heme binding"/>
    <property type="evidence" value="ECO:0007669"/>
    <property type="project" value="InterPro"/>
</dbReference>
<feature type="domain" description="Cytochrome c" evidence="6">
    <location>
        <begin position="151"/>
        <end position="236"/>
    </location>
</feature>
<protein>
    <submittedName>
        <fullName evidence="7">C-type cytochrome</fullName>
    </submittedName>
</protein>
<proteinExistence type="predicted"/>
<keyword evidence="2 4" id="KW-0479">Metal-binding</keyword>
<organism evidence="7 8">
    <name type="scientific">Temperatibacter marinus</name>
    <dbReference type="NCBI Taxonomy" id="1456591"/>
    <lineage>
        <taxon>Bacteria</taxon>
        <taxon>Pseudomonadati</taxon>
        <taxon>Pseudomonadota</taxon>
        <taxon>Alphaproteobacteria</taxon>
        <taxon>Kordiimonadales</taxon>
        <taxon>Temperatibacteraceae</taxon>
        <taxon>Temperatibacter</taxon>
    </lineage>
</organism>
<dbReference type="GO" id="GO:0009055">
    <property type="term" value="F:electron transfer activity"/>
    <property type="evidence" value="ECO:0007669"/>
    <property type="project" value="InterPro"/>
</dbReference>
<dbReference type="InterPro" id="IPR050597">
    <property type="entry name" value="Cytochrome_c_Oxidase_Subunit"/>
</dbReference>
<name>A0AA52EEG6_9PROT</name>
<feature type="domain" description="Rhodanese" evidence="5">
    <location>
        <begin position="286"/>
        <end position="376"/>
    </location>
</feature>
<dbReference type="InterPro" id="IPR009056">
    <property type="entry name" value="Cyt_c-like_dom"/>
</dbReference>
<dbReference type="Proteomes" id="UP001268683">
    <property type="component" value="Chromosome"/>
</dbReference>
<dbReference type="GO" id="GO:0046872">
    <property type="term" value="F:metal ion binding"/>
    <property type="evidence" value="ECO:0007669"/>
    <property type="project" value="UniProtKB-KW"/>
</dbReference>
<keyword evidence="8" id="KW-1185">Reference proteome</keyword>